<sequence length="221" mass="25483">MSNHIFLVEDDESLAYILKDSLENGGYKVSNFYDGKSARLAFSRGAYHLCIIDVMLPLLDGFSLASYIRQMDRSVPILFLTARDAEEDKINGFKLGADDYITKPFSLEELKLRIEVFLRRTSQTSQCLIGKFKFDYTNLKLECSETQFILTQKEADLLKFLCMHADVVVKRETILKELWGDDDYFMGRSLDVFISKLRKYLSSDSSIEIKNYHGVGFKLLM</sequence>
<dbReference type="InterPro" id="IPR036388">
    <property type="entry name" value="WH-like_DNA-bd_sf"/>
</dbReference>
<feature type="DNA-binding region" description="OmpR/PhoB-type" evidence="5">
    <location>
        <begin position="124"/>
        <end position="221"/>
    </location>
</feature>
<dbReference type="PANTHER" id="PTHR48111:SF40">
    <property type="entry name" value="PHOSPHATE REGULON TRANSCRIPTIONAL REGULATORY PROTEIN PHOB"/>
    <property type="match status" value="1"/>
</dbReference>
<evidence type="ECO:0000259" key="6">
    <source>
        <dbReference type="PROSITE" id="PS50110"/>
    </source>
</evidence>
<gene>
    <name evidence="8" type="ORF">JKA74_10860</name>
</gene>
<dbReference type="PROSITE" id="PS50110">
    <property type="entry name" value="RESPONSE_REGULATORY"/>
    <property type="match status" value="1"/>
</dbReference>
<dbReference type="GO" id="GO:0006355">
    <property type="term" value="P:regulation of DNA-templated transcription"/>
    <property type="evidence" value="ECO:0007669"/>
    <property type="project" value="InterPro"/>
</dbReference>
<evidence type="ECO:0000256" key="2">
    <source>
        <dbReference type="ARBA" id="ARBA00023012"/>
    </source>
</evidence>
<reference evidence="8" key="1">
    <citation type="submission" date="2021-01" db="EMBL/GenBank/DDBJ databases">
        <title>Marivirga aurantiaca sp. nov., isolated from intertidal surface sediments.</title>
        <authorList>
            <person name="Zhang M."/>
        </authorList>
    </citation>
    <scope>NUCLEOTIDE SEQUENCE</scope>
    <source>
        <strain evidence="8">S37H4</strain>
    </source>
</reference>
<feature type="domain" description="OmpR/PhoB-type" evidence="7">
    <location>
        <begin position="124"/>
        <end position="221"/>
    </location>
</feature>
<evidence type="ECO:0000313" key="8">
    <source>
        <dbReference type="EMBL" id="MBK6265538.1"/>
    </source>
</evidence>
<dbReference type="GO" id="GO:0000156">
    <property type="term" value="F:phosphorelay response regulator activity"/>
    <property type="evidence" value="ECO:0007669"/>
    <property type="project" value="TreeGrafter"/>
</dbReference>
<dbReference type="InterPro" id="IPR001789">
    <property type="entry name" value="Sig_transdc_resp-reg_receiver"/>
</dbReference>
<dbReference type="GO" id="GO:0032993">
    <property type="term" value="C:protein-DNA complex"/>
    <property type="evidence" value="ECO:0007669"/>
    <property type="project" value="TreeGrafter"/>
</dbReference>
<keyword evidence="2" id="KW-0902">Two-component regulatory system</keyword>
<comment type="caution">
    <text evidence="8">The sequence shown here is derived from an EMBL/GenBank/DDBJ whole genome shotgun (WGS) entry which is preliminary data.</text>
</comment>
<dbReference type="Gene3D" id="3.40.50.2300">
    <property type="match status" value="1"/>
</dbReference>
<proteinExistence type="predicted"/>
<dbReference type="SMART" id="SM00448">
    <property type="entry name" value="REC"/>
    <property type="match status" value="1"/>
</dbReference>
<name>A0A934WYJ2_9BACT</name>
<dbReference type="InterPro" id="IPR001867">
    <property type="entry name" value="OmpR/PhoB-type_DNA-bd"/>
</dbReference>
<dbReference type="CDD" id="cd17574">
    <property type="entry name" value="REC_OmpR"/>
    <property type="match status" value="1"/>
</dbReference>
<dbReference type="Gene3D" id="6.10.250.690">
    <property type="match status" value="1"/>
</dbReference>
<evidence type="ECO:0000313" key="9">
    <source>
        <dbReference type="Proteomes" id="UP000611723"/>
    </source>
</evidence>
<dbReference type="EMBL" id="JAEQBW010000004">
    <property type="protein sequence ID" value="MBK6265538.1"/>
    <property type="molecule type" value="Genomic_DNA"/>
</dbReference>
<dbReference type="SUPFAM" id="SSF46894">
    <property type="entry name" value="C-terminal effector domain of the bipartite response regulators"/>
    <property type="match status" value="1"/>
</dbReference>
<protein>
    <submittedName>
        <fullName evidence="8">Response regulator transcription factor</fullName>
    </submittedName>
</protein>
<dbReference type="InterPro" id="IPR011006">
    <property type="entry name" value="CheY-like_superfamily"/>
</dbReference>
<dbReference type="CDD" id="cd00383">
    <property type="entry name" value="trans_reg_C"/>
    <property type="match status" value="1"/>
</dbReference>
<dbReference type="Gene3D" id="1.10.10.10">
    <property type="entry name" value="Winged helix-like DNA-binding domain superfamily/Winged helix DNA-binding domain"/>
    <property type="match status" value="1"/>
</dbReference>
<evidence type="ECO:0000256" key="3">
    <source>
        <dbReference type="ARBA" id="ARBA00023125"/>
    </source>
</evidence>
<dbReference type="Pfam" id="PF00486">
    <property type="entry name" value="Trans_reg_C"/>
    <property type="match status" value="1"/>
</dbReference>
<evidence type="ECO:0000256" key="4">
    <source>
        <dbReference type="PROSITE-ProRule" id="PRU00169"/>
    </source>
</evidence>
<feature type="modified residue" description="4-aspartylphosphate" evidence="4">
    <location>
        <position position="53"/>
    </location>
</feature>
<evidence type="ECO:0000259" key="7">
    <source>
        <dbReference type="PROSITE" id="PS51755"/>
    </source>
</evidence>
<keyword evidence="1 4" id="KW-0597">Phosphoprotein</keyword>
<dbReference type="PANTHER" id="PTHR48111">
    <property type="entry name" value="REGULATOR OF RPOS"/>
    <property type="match status" value="1"/>
</dbReference>
<dbReference type="PROSITE" id="PS51755">
    <property type="entry name" value="OMPR_PHOB"/>
    <property type="match status" value="1"/>
</dbReference>
<dbReference type="SUPFAM" id="SSF52172">
    <property type="entry name" value="CheY-like"/>
    <property type="match status" value="1"/>
</dbReference>
<dbReference type="GO" id="GO:0000976">
    <property type="term" value="F:transcription cis-regulatory region binding"/>
    <property type="evidence" value="ECO:0007669"/>
    <property type="project" value="TreeGrafter"/>
</dbReference>
<dbReference type="RefSeq" id="WP_201431218.1">
    <property type="nucleotide sequence ID" value="NZ_JAEQBW010000004.1"/>
</dbReference>
<feature type="domain" description="Response regulatory" evidence="6">
    <location>
        <begin position="4"/>
        <end position="118"/>
    </location>
</feature>
<accession>A0A934WYJ2</accession>
<dbReference type="InterPro" id="IPR039420">
    <property type="entry name" value="WalR-like"/>
</dbReference>
<dbReference type="GO" id="GO:0005829">
    <property type="term" value="C:cytosol"/>
    <property type="evidence" value="ECO:0007669"/>
    <property type="project" value="TreeGrafter"/>
</dbReference>
<evidence type="ECO:0000256" key="5">
    <source>
        <dbReference type="PROSITE-ProRule" id="PRU01091"/>
    </source>
</evidence>
<dbReference type="AlphaFoldDB" id="A0A934WYJ2"/>
<evidence type="ECO:0000256" key="1">
    <source>
        <dbReference type="ARBA" id="ARBA00022553"/>
    </source>
</evidence>
<dbReference type="SMART" id="SM00862">
    <property type="entry name" value="Trans_reg_C"/>
    <property type="match status" value="1"/>
</dbReference>
<keyword evidence="3 5" id="KW-0238">DNA-binding</keyword>
<dbReference type="Proteomes" id="UP000611723">
    <property type="component" value="Unassembled WGS sequence"/>
</dbReference>
<dbReference type="Pfam" id="PF00072">
    <property type="entry name" value="Response_reg"/>
    <property type="match status" value="1"/>
</dbReference>
<dbReference type="InterPro" id="IPR016032">
    <property type="entry name" value="Sig_transdc_resp-reg_C-effctor"/>
</dbReference>
<keyword evidence="9" id="KW-1185">Reference proteome</keyword>
<organism evidence="8 9">
    <name type="scientific">Marivirga aurantiaca</name>
    <dbReference type="NCBI Taxonomy" id="2802615"/>
    <lineage>
        <taxon>Bacteria</taxon>
        <taxon>Pseudomonadati</taxon>
        <taxon>Bacteroidota</taxon>
        <taxon>Cytophagia</taxon>
        <taxon>Cytophagales</taxon>
        <taxon>Marivirgaceae</taxon>
        <taxon>Marivirga</taxon>
    </lineage>
</organism>